<comment type="caution">
    <text evidence="1">The sequence shown here is derived from an EMBL/GenBank/DDBJ whole genome shotgun (WGS) entry which is preliminary data.</text>
</comment>
<protein>
    <submittedName>
        <fullName evidence="1">Uncharacterized protein</fullName>
    </submittedName>
</protein>
<evidence type="ECO:0000313" key="2">
    <source>
        <dbReference type="Proteomes" id="UP001162992"/>
    </source>
</evidence>
<gene>
    <name evidence="1" type="ORF">O6H91_08G016900</name>
</gene>
<dbReference type="EMBL" id="CM055099">
    <property type="protein sequence ID" value="KAJ7545933.1"/>
    <property type="molecule type" value="Genomic_DNA"/>
</dbReference>
<accession>A0ACC2CVL9</accession>
<evidence type="ECO:0000313" key="1">
    <source>
        <dbReference type="EMBL" id="KAJ7545933.1"/>
    </source>
</evidence>
<name>A0ACC2CVL9_DIPCM</name>
<dbReference type="Proteomes" id="UP001162992">
    <property type="component" value="Chromosome 8"/>
</dbReference>
<sequence length="124" mass="14555">MACTACSTICIVLLQILYVVLSSEKLQFWESFLQKQTFTVVNRACLVLCMDYTDCRRFWWYLTTSRSQNSLQICLRTYKNVLISQHVLCRLVLSWMVFKSGMVTDCTNSSFCPEKPKYHEINHC</sequence>
<proteinExistence type="predicted"/>
<organism evidence="1 2">
    <name type="scientific">Diphasiastrum complanatum</name>
    <name type="common">Issler's clubmoss</name>
    <name type="synonym">Lycopodium complanatum</name>
    <dbReference type="NCBI Taxonomy" id="34168"/>
    <lineage>
        <taxon>Eukaryota</taxon>
        <taxon>Viridiplantae</taxon>
        <taxon>Streptophyta</taxon>
        <taxon>Embryophyta</taxon>
        <taxon>Tracheophyta</taxon>
        <taxon>Lycopodiopsida</taxon>
        <taxon>Lycopodiales</taxon>
        <taxon>Lycopodiaceae</taxon>
        <taxon>Lycopodioideae</taxon>
        <taxon>Diphasiastrum</taxon>
    </lineage>
</organism>
<keyword evidence="2" id="KW-1185">Reference proteome</keyword>
<reference evidence="2" key="1">
    <citation type="journal article" date="2024" name="Proc. Natl. Acad. Sci. U.S.A.">
        <title>Extraordinary preservation of gene collinearity over three hundred million years revealed in homosporous lycophytes.</title>
        <authorList>
            <person name="Li C."/>
            <person name="Wickell D."/>
            <person name="Kuo L.Y."/>
            <person name="Chen X."/>
            <person name="Nie B."/>
            <person name="Liao X."/>
            <person name="Peng D."/>
            <person name="Ji J."/>
            <person name="Jenkins J."/>
            <person name="Williams M."/>
            <person name="Shu S."/>
            <person name="Plott C."/>
            <person name="Barry K."/>
            <person name="Rajasekar S."/>
            <person name="Grimwood J."/>
            <person name="Han X."/>
            <person name="Sun S."/>
            <person name="Hou Z."/>
            <person name="He W."/>
            <person name="Dai G."/>
            <person name="Sun C."/>
            <person name="Schmutz J."/>
            <person name="Leebens-Mack J.H."/>
            <person name="Li F.W."/>
            <person name="Wang L."/>
        </authorList>
    </citation>
    <scope>NUCLEOTIDE SEQUENCE [LARGE SCALE GENOMIC DNA]</scope>
    <source>
        <strain evidence="2">cv. PW_Plant_1</strain>
    </source>
</reference>